<dbReference type="GO" id="GO:0042834">
    <property type="term" value="F:peptidoglycan binding"/>
    <property type="evidence" value="ECO:0007669"/>
    <property type="project" value="InterPro"/>
</dbReference>
<evidence type="ECO:0000256" key="1">
    <source>
        <dbReference type="SAM" id="SignalP"/>
    </source>
</evidence>
<dbReference type="PROSITE" id="PS51724">
    <property type="entry name" value="SPOR"/>
    <property type="match status" value="1"/>
</dbReference>
<feature type="signal peptide" evidence="1">
    <location>
        <begin position="1"/>
        <end position="28"/>
    </location>
</feature>
<evidence type="ECO:0000259" key="2">
    <source>
        <dbReference type="PROSITE" id="PS51724"/>
    </source>
</evidence>
<organism evidence="3 4">
    <name type="scientific">Maridesulfovibrio ferrireducens</name>
    <dbReference type="NCBI Taxonomy" id="246191"/>
    <lineage>
        <taxon>Bacteria</taxon>
        <taxon>Pseudomonadati</taxon>
        <taxon>Thermodesulfobacteriota</taxon>
        <taxon>Desulfovibrionia</taxon>
        <taxon>Desulfovibrionales</taxon>
        <taxon>Desulfovibrionaceae</taxon>
        <taxon>Maridesulfovibrio</taxon>
    </lineage>
</organism>
<dbReference type="EMBL" id="FNGA01000002">
    <property type="protein sequence ID" value="SDK82341.1"/>
    <property type="molecule type" value="Genomic_DNA"/>
</dbReference>
<protein>
    <submittedName>
        <fullName evidence="3">Sporulation related domain-containing protein</fullName>
    </submittedName>
</protein>
<evidence type="ECO:0000313" key="4">
    <source>
        <dbReference type="Proteomes" id="UP000199053"/>
    </source>
</evidence>
<evidence type="ECO:0000313" key="3">
    <source>
        <dbReference type="EMBL" id="SDK82341.1"/>
    </source>
</evidence>
<reference evidence="4" key="1">
    <citation type="submission" date="2016-10" db="EMBL/GenBank/DDBJ databases">
        <authorList>
            <person name="Varghese N."/>
            <person name="Submissions S."/>
        </authorList>
    </citation>
    <scope>NUCLEOTIDE SEQUENCE [LARGE SCALE GENOMIC DNA]</scope>
    <source>
        <strain evidence="4">DSM 16995</strain>
    </source>
</reference>
<keyword evidence="1" id="KW-0732">Signal</keyword>
<accession>A0A1G9F207</accession>
<proteinExistence type="predicted"/>
<feature type="chain" id="PRO_5011747347" evidence="1">
    <location>
        <begin position="29"/>
        <end position="640"/>
    </location>
</feature>
<dbReference type="SUPFAM" id="SSF48452">
    <property type="entry name" value="TPR-like"/>
    <property type="match status" value="1"/>
</dbReference>
<sequence length="640" mass="72821">MKKVSDLKFFILAVACLQLLILSSFLQAEERVVSSTPVTQSSPFVKKYGSNRVWTVRISSFLSAENAWNFYSYLQKLGFKPVMVRLFDSKYRLWNIVQIGDYPTRSQAKASGRSFKKKMNLDYQIKSMNLGFLAARKATSPDTPLPLRPDKTFVSDPVRAKIVKTDPVVGNIPEDLKGGTEEFFYEIDQDDVLRAVSQRQREVILARIMVRRGYVDDGIRLYEKLVKIYPEDMDLREEYISTLIDNEEYNNASSLLQGWLEDDPVAAGALRQTARLKLLTGDYAQQQASLNYILQLRPGDTDALSSSAYGRQEGGDWLGAIESFSELIDREPNNVDARRALSGLLKRRRPRLTLTPRVYLQTNDTITTSMKTNFSMQLDSLTRGEFIYDFAQIYRPEGDGIEKVDKTINRAAFLFRRDFSRKFTGILGIGAFEGTAEGVTGALGFDWLVHDSGPVSFMVDYNNPWIDEPSAANYKGRYNQVSLTYDGFYNDTWGLFMNGQVRQYVVDNDRLYGTKGIYNVILTRKLLNNPELYVSYSYYRSHFKYEDENYTPITLVQNESIHTLSTSFSKWFCETIGVQVAGGIRQDEFKSSPSYFVSPNFIVRLGERWEFNTGYEYSSDSGLAGGGESQAITGGISYVF</sequence>
<dbReference type="InterPro" id="IPR011990">
    <property type="entry name" value="TPR-like_helical_dom_sf"/>
</dbReference>
<dbReference type="InterPro" id="IPR007730">
    <property type="entry name" value="SPOR-like_dom"/>
</dbReference>
<gene>
    <name evidence="3" type="ORF">SAMN05660337_1349</name>
</gene>
<dbReference type="SUPFAM" id="SSF110997">
    <property type="entry name" value="Sporulation related repeat"/>
    <property type="match status" value="1"/>
</dbReference>
<feature type="domain" description="SPOR" evidence="2">
    <location>
        <begin position="48"/>
        <end position="128"/>
    </location>
</feature>
<dbReference type="Gene3D" id="3.30.70.1070">
    <property type="entry name" value="Sporulation related repeat"/>
    <property type="match status" value="1"/>
</dbReference>
<dbReference type="InterPro" id="IPR036680">
    <property type="entry name" value="SPOR-like_sf"/>
</dbReference>
<dbReference type="Pfam" id="PF05036">
    <property type="entry name" value="SPOR"/>
    <property type="match status" value="1"/>
</dbReference>
<keyword evidence="4" id="KW-1185">Reference proteome</keyword>
<dbReference type="Proteomes" id="UP000199053">
    <property type="component" value="Unassembled WGS sequence"/>
</dbReference>
<dbReference type="AlphaFoldDB" id="A0A1G9F207"/>
<dbReference type="Gene3D" id="1.25.40.10">
    <property type="entry name" value="Tetratricopeptide repeat domain"/>
    <property type="match status" value="1"/>
</dbReference>
<name>A0A1G9F207_9BACT</name>
<dbReference type="STRING" id="246191.SAMN05660337_1349"/>